<organism evidence="1 2">
    <name type="scientific">Paraphaeosphaeria sporulosa</name>
    <dbReference type="NCBI Taxonomy" id="1460663"/>
    <lineage>
        <taxon>Eukaryota</taxon>
        <taxon>Fungi</taxon>
        <taxon>Dikarya</taxon>
        <taxon>Ascomycota</taxon>
        <taxon>Pezizomycotina</taxon>
        <taxon>Dothideomycetes</taxon>
        <taxon>Pleosporomycetidae</taxon>
        <taxon>Pleosporales</taxon>
        <taxon>Massarineae</taxon>
        <taxon>Didymosphaeriaceae</taxon>
        <taxon>Paraphaeosphaeria</taxon>
    </lineage>
</organism>
<accession>A0A177BVJ6</accession>
<gene>
    <name evidence="1" type="ORF">CC84DRAFT_407450</name>
</gene>
<evidence type="ECO:0000313" key="2">
    <source>
        <dbReference type="Proteomes" id="UP000077069"/>
    </source>
</evidence>
<reference evidence="1 2" key="1">
    <citation type="submission" date="2016-05" db="EMBL/GenBank/DDBJ databases">
        <title>Comparative analysis of secretome profiles of manganese(II)-oxidizing ascomycete fungi.</title>
        <authorList>
            <consortium name="DOE Joint Genome Institute"/>
            <person name="Zeiner C.A."/>
            <person name="Purvine S.O."/>
            <person name="Zink E.M."/>
            <person name="Wu S."/>
            <person name="Pasa-Tolic L."/>
            <person name="Chaput D.L."/>
            <person name="Haridas S."/>
            <person name="Grigoriev I.V."/>
            <person name="Santelli C.M."/>
            <person name="Hansel C.M."/>
        </authorList>
    </citation>
    <scope>NUCLEOTIDE SEQUENCE [LARGE SCALE GENOMIC DNA]</scope>
    <source>
        <strain evidence="1 2">AP3s5-JAC2a</strain>
    </source>
</reference>
<dbReference type="InParanoid" id="A0A177BVJ6"/>
<dbReference type="Proteomes" id="UP000077069">
    <property type="component" value="Unassembled WGS sequence"/>
</dbReference>
<dbReference type="AlphaFoldDB" id="A0A177BVJ6"/>
<keyword evidence="2" id="KW-1185">Reference proteome</keyword>
<proteinExistence type="predicted"/>
<dbReference type="EMBL" id="KV441562">
    <property type="protein sequence ID" value="OAF99503.1"/>
    <property type="molecule type" value="Genomic_DNA"/>
</dbReference>
<sequence length="159" mass="17901">MPCNATRPRSRLHIHHHFSLSSVCLFLHGVLPARVGMIEHLFFSHVLRRLLHVAALPRVAFLRRSTYWVPVGATIPFRFLSSSVRVMSCYLQNSLLLFTRKLLSRILRTQYGSVLHGRCLNESGYDIPRLVGPSLHMASNSVSIPSVVVCPVEGGENFI</sequence>
<evidence type="ECO:0000313" key="1">
    <source>
        <dbReference type="EMBL" id="OAF99503.1"/>
    </source>
</evidence>
<dbReference type="GeneID" id="28769560"/>
<protein>
    <submittedName>
        <fullName evidence="1">Uncharacterized protein</fullName>
    </submittedName>
</protein>
<dbReference type="RefSeq" id="XP_018029869.1">
    <property type="nucleotide sequence ID" value="XM_018186074.1"/>
</dbReference>
<name>A0A177BVJ6_9PLEO</name>